<evidence type="ECO:0000313" key="3">
    <source>
        <dbReference type="Proteomes" id="UP001213799"/>
    </source>
</evidence>
<feature type="region of interest" description="Disordered" evidence="1">
    <location>
        <begin position="243"/>
        <end position="267"/>
    </location>
</feature>
<keyword evidence="3" id="KW-1185">Reference proteome</keyword>
<comment type="caution">
    <text evidence="2">The sequence shown here is derived from an EMBL/GenBank/DDBJ whole genome shotgun (WGS) entry which is preliminary data.</text>
</comment>
<reference evidence="2" key="2">
    <citation type="submission" date="2023-01" db="EMBL/GenBank/DDBJ databases">
        <authorList>
            <person name="Petersen C."/>
        </authorList>
    </citation>
    <scope>NUCLEOTIDE SEQUENCE</scope>
    <source>
        <strain evidence="2">IBT 12815</strain>
    </source>
</reference>
<dbReference type="EMBL" id="JAQJAE010000004">
    <property type="protein sequence ID" value="KAJ5598419.1"/>
    <property type="molecule type" value="Genomic_DNA"/>
</dbReference>
<evidence type="ECO:0000313" key="2">
    <source>
        <dbReference type="EMBL" id="KAJ5598419.1"/>
    </source>
</evidence>
<proteinExistence type="predicted"/>
<feature type="region of interest" description="Disordered" evidence="1">
    <location>
        <begin position="122"/>
        <end position="146"/>
    </location>
</feature>
<feature type="compositionally biased region" description="Basic and acidic residues" evidence="1">
    <location>
        <begin position="37"/>
        <end position="51"/>
    </location>
</feature>
<dbReference type="AlphaFoldDB" id="A0AAD6E0J9"/>
<gene>
    <name evidence="2" type="ORF">N7537_008503</name>
</gene>
<protein>
    <submittedName>
        <fullName evidence="2">Uncharacterized protein</fullName>
    </submittedName>
</protein>
<reference evidence="2" key="1">
    <citation type="journal article" date="2023" name="IMA Fungus">
        <title>Comparative genomic study of the Penicillium genus elucidates a diverse pangenome and 15 lateral gene transfer events.</title>
        <authorList>
            <person name="Petersen C."/>
            <person name="Sorensen T."/>
            <person name="Nielsen M.R."/>
            <person name="Sondergaard T.E."/>
            <person name="Sorensen J.L."/>
            <person name="Fitzpatrick D.A."/>
            <person name="Frisvad J.C."/>
            <person name="Nielsen K.L."/>
        </authorList>
    </citation>
    <scope>NUCLEOTIDE SEQUENCE</scope>
    <source>
        <strain evidence="2">IBT 12815</strain>
    </source>
</reference>
<dbReference type="RefSeq" id="XP_056751634.1">
    <property type="nucleotide sequence ID" value="XM_056899558.1"/>
</dbReference>
<feature type="non-terminal residue" evidence="2">
    <location>
        <position position="432"/>
    </location>
</feature>
<accession>A0AAD6E0J9</accession>
<feature type="region of interest" description="Disordered" evidence="1">
    <location>
        <begin position="37"/>
        <end position="87"/>
    </location>
</feature>
<feature type="compositionally biased region" description="Polar residues" evidence="1">
    <location>
        <begin position="245"/>
        <end position="265"/>
    </location>
</feature>
<feature type="compositionally biased region" description="Low complexity" evidence="1">
    <location>
        <begin position="123"/>
        <end position="133"/>
    </location>
</feature>
<name>A0AAD6E0J9_9EURO</name>
<sequence length="432" mass="48718">IPWNHPQKSSKLAYYASPPLSPKHWAELDLHRSWDSLMDGDQRMKQNERSMPRSGNAARRAPGRATDGFDPAIQPRGDQTGMSQPPEQVQMSYDYGYTDSSFHGGSLQSNDLQNYQSQDYVRAQRPQQAPAIQHQRRRAQPQDPAAFSPYDSTMMYGFSQQGPTQGQFEVVPQYPTRQSTAIDVLSNQFAVPQYFAPEESAGSGVAGLSPYLNAQLQPYNQPGPMTRPNTTQPFPAPISDFTPIGSGSMNRLDQPQTESQQQQLDKPSLEEAIGRYQRILRRTFDQTRAGRLVEAGGSLIEISEWLVTNARDLGLLHDDSIQYSDRLKLWSEFNLCWLALCQKQKDLIMEVIATSQQPAHTSLIRRDRMETMGRDLIQLCDQLEPNGLVDYQMGIWEEEILSVLGQCLDLMDSSPDLHHIPTRPEATAVPRP</sequence>
<organism evidence="2 3">
    <name type="scientific">Penicillium hordei</name>
    <dbReference type="NCBI Taxonomy" id="40994"/>
    <lineage>
        <taxon>Eukaryota</taxon>
        <taxon>Fungi</taxon>
        <taxon>Dikarya</taxon>
        <taxon>Ascomycota</taxon>
        <taxon>Pezizomycotina</taxon>
        <taxon>Eurotiomycetes</taxon>
        <taxon>Eurotiomycetidae</taxon>
        <taxon>Eurotiales</taxon>
        <taxon>Aspergillaceae</taxon>
        <taxon>Penicillium</taxon>
    </lineage>
</organism>
<evidence type="ECO:0000256" key="1">
    <source>
        <dbReference type="SAM" id="MobiDB-lite"/>
    </source>
</evidence>
<dbReference type="GeneID" id="81589800"/>
<dbReference type="Proteomes" id="UP001213799">
    <property type="component" value="Unassembled WGS sequence"/>
</dbReference>